<evidence type="ECO:0000256" key="3">
    <source>
        <dbReference type="ARBA" id="ARBA00022575"/>
    </source>
</evidence>
<evidence type="ECO:0000313" key="11">
    <source>
        <dbReference type="Proteomes" id="UP000244924"/>
    </source>
</evidence>
<dbReference type="InterPro" id="IPR004136">
    <property type="entry name" value="NMO"/>
</dbReference>
<organism evidence="10 11">
    <name type="scientific">Albidovulum aquaemixtae</name>
    <dbReference type="NCBI Taxonomy" id="1542388"/>
    <lineage>
        <taxon>Bacteria</taxon>
        <taxon>Pseudomonadati</taxon>
        <taxon>Pseudomonadota</taxon>
        <taxon>Alphaproteobacteria</taxon>
        <taxon>Rhodobacterales</taxon>
        <taxon>Paracoccaceae</taxon>
        <taxon>Albidovulum</taxon>
    </lineage>
</organism>
<evidence type="ECO:0000256" key="1">
    <source>
        <dbReference type="ARBA" id="ARBA00001917"/>
    </source>
</evidence>
<keyword evidence="4" id="KW-0285">Flavoprotein</keyword>
<protein>
    <recommendedName>
        <fullName evidence="8">Propionate 3-nitronate monooxygenase</fullName>
    </recommendedName>
</protein>
<proteinExistence type="inferred from homology"/>
<evidence type="ECO:0000256" key="4">
    <source>
        <dbReference type="ARBA" id="ARBA00022630"/>
    </source>
</evidence>
<keyword evidence="5" id="KW-0288">FMN</keyword>
<comment type="catalytic activity">
    <reaction evidence="9">
        <text>3 propionate 3-nitronate + 3 O2 + H2O = 3 3-oxopropanoate + 2 nitrate + nitrite + H2O2 + 3 H(+)</text>
        <dbReference type="Rhea" id="RHEA:57332"/>
        <dbReference type="ChEBI" id="CHEBI:15377"/>
        <dbReference type="ChEBI" id="CHEBI:15378"/>
        <dbReference type="ChEBI" id="CHEBI:15379"/>
        <dbReference type="ChEBI" id="CHEBI:16240"/>
        <dbReference type="ChEBI" id="CHEBI:16301"/>
        <dbReference type="ChEBI" id="CHEBI:17632"/>
        <dbReference type="ChEBI" id="CHEBI:33190"/>
        <dbReference type="ChEBI" id="CHEBI:136067"/>
    </reaction>
</comment>
<evidence type="ECO:0000256" key="7">
    <source>
        <dbReference type="ARBA" id="ARBA00023033"/>
    </source>
</evidence>
<dbReference type="PANTHER" id="PTHR42747:SF3">
    <property type="entry name" value="NITRONATE MONOOXYGENASE-RELATED"/>
    <property type="match status" value="1"/>
</dbReference>
<dbReference type="Pfam" id="PF03060">
    <property type="entry name" value="NMO"/>
    <property type="match status" value="1"/>
</dbReference>
<sequence length="348" mass="35970">MPDPSELMTRLGLANPVIQAPMAGAGTPALASAASRAGSLGSLGAALMPPDAIRQAIQETRRATDRLFSINLLLVAPPLIDPARIERMRARLRPHFERLGIDPAGIPPPSPPPFGFADQLEVVVEERVPVFSFAFGIPGAAAIARLKAAGTFVIGAATSVTEARQLAAAGVDAVVAQGLEAGGHRATFAHSFDDGMIPLPSLVGEIVGAIDLPVIASGGLSDARQIARIMDLGAQAVQIGTLFLACAETAIPGAYRSRVLKGGETVITRAYTGRPARALRTAFTDDLDGDAEIPDFPVQAMLTAPLREAAAERGDAFSEYLPMLAGTGVGHGTAGPAADVLDRLTGRR</sequence>
<keyword evidence="6 10" id="KW-0560">Oxidoreductase</keyword>
<dbReference type="PANTHER" id="PTHR42747">
    <property type="entry name" value="NITRONATE MONOOXYGENASE-RELATED"/>
    <property type="match status" value="1"/>
</dbReference>
<comment type="similarity">
    <text evidence="2">Belongs to the nitronate monooxygenase family. NMO class I subfamily.</text>
</comment>
<reference evidence="10 11" key="1">
    <citation type="submission" date="2018-03" db="EMBL/GenBank/DDBJ databases">
        <authorList>
            <person name="Keele B.F."/>
        </authorList>
    </citation>
    <scope>NUCLEOTIDE SEQUENCE [LARGE SCALE GENOMIC DNA]</scope>
    <source>
        <strain evidence="10 11">CECT 8626</strain>
    </source>
</reference>
<gene>
    <name evidence="10" type="ORF">DEA8626_00681</name>
</gene>
<comment type="cofactor">
    <cofactor evidence="1">
        <name>FMN</name>
        <dbReference type="ChEBI" id="CHEBI:58210"/>
    </cofactor>
</comment>
<evidence type="ECO:0000256" key="6">
    <source>
        <dbReference type="ARBA" id="ARBA00023002"/>
    </source>
</evidence>
<dbReference type="GO" id="GO:0018580">
    <property type="term" value="F:nitronate monooxygenase activity"/>
    <property type="evidence" value="ECO:0007669"/>
    <property type="project" value="InterPro"/>
</dbReference>
<evidence type="ECO:0000256" key="2">
    <source>
        <dbReference type="ARBA" id="ARBA00009881"/>
    </source>
</evidence>
<dbReference type="OrthoDB" id="9778912at2"/>
<dbReference type="SUPFAM" id="SSF51412">
    <property type="entry name" value="Inosine monophosphate dehydrogenase (IMPDH)"/>
    <property type="match status" value="1"/>
</dbReference>
<name>A0A2R8B3J4_9RHOB</name>
<evidence type="ECO:0000256" key="9">
    <source>
        <dbReference type="ARBA" id="ARBA00049401"/>
    </source>
</evidence>
<dbReference type="Gene3D" id="3.20.20.70">
    <property type="entry name" value="Aldolase class I"/>
    <property type="match status" value="1"/>
</dbReference>
<keyword evidence="7 10" id="KW-0503">Monooxygenase</keyword>
<evidence type="ECO:0000313" key="10">
    <source>
        <dbReference type="EMBL" id="SPH17165.1"/>
    </source>
</evidence>
<keyword evidence="3" id="KW-0216">Detoxification</keyword>
<dbReference type="GO" id="GO:0009636">
    <property type="term" value="P:response to toxic substance"/>
    <property type="evidence" value="ECO:0007669"/>
    <property type="project" value="UniProtKB-KW"/>
</dbReference>
<dbReference type="CDD" id="cd04730">
    <property type="entry name" value="NPD_like"/>
    <property type="match status" value="1"/>
</dbReference>
<evidence type="ECO:0000256" key="5">
    <source>
        <dbReference type="ARBA" id="ARBA00022643"/>
    </source>
</evidence>
<accession>A0A2R8B3J4</accession>
<dbReference type="AlphaFoldDB" id="A0A2R8B3J4"/>
<dbReference type="InterPro" id="IPR013785">
    <property type="entry name" value="Aldolase_TIM"/>
</dbReference>
<dbReference type="RefSeq" id="WP_108851637.1">
    <property type="nucleotide sequence ID" value="NZ_OMOQ01000001.1"/>
</dbReference>
<keyword evidence="11" id="KW-1185">Reference proteome</keyword>
<evidence type="ECO:0000256" key="8">
    <source>
        <dbReference type="ARBA" id="ARBA00031155"/>
    </source>
</evidence>
<dbReference type="Proteomes" id="UP000244924">
    <property type="component" value="Unassembled WGS sequence"/>
</dbReference>
<dbReference type="EMBL" id="OMOQ01000001">
    <property type="protein sequence ID" value="SPH17165.1"/>
    <property type="molecule type" value="Genomic_DNA"/>
</dbReference>